<dbReference type="GO" id="GO:0022857">
    <property type="term" value="F:transmembrane transporter activity"/>
    <property type="evidence" value="ECO:0007669"/>
    <property type="project" value="InterPro"/>
</dbReference>
<feature type="transmembrane region" description="Helical" evidence="7">
    <location>
        <begin position="206"/>
        <end position="226"/>
    </location>
</feature>
<evidence type="ECO:0000256" key="6">
    <source>
        <dbReference type="ARBA" id="ARBA00037968"/>
    </source>
</evidence>
<evidence type="ECO:0000256" key="7">
    <source>
        <dbReference type="SAM" id="Phobius"/>
    </source>
</evidence>
<feature type="transmembrane region" description="Helical" evidence="7">
    <location>
        <begin position="340"/>
        <end position="360"/>
    </location>
</feature>
<feature type="transmembrane region" description="Helical" evidence="7">
    <location>
        <begin position="114"/>
        <end position="132"/>
    </location>
</feature>
<evidence type="ECO:0000313" key="10">
    <source>
        <dbReference type="Proteomes" id="UP000326565"/>
    </source>
</evidence>
<dbReference type="InterPro" id="IPR011701">
    <property type="entry name" value="MFS"/>
</dbReference>
<protein>
    <submittedName>
        <fullName evidence="9">Major facilitator superfamily domain-containing protein</fullName>
    </submittedName>
</protein>
<name>A0A5N5WSH8_9EURO</name>
<dbReference type="FunFam" id="1.20.1250.20:FF:000295">
    <property type="entry name" value="Unplaced genomic scaffold supercont1.7, whole genome shotgun sequence"/>
    <property type="match status" value="1"/>
</dbReference>
<feature type="domain" description="Major facilitator superfamily (MFS) profile" evidence="8">
    <location>
        <begin position="48"/>
        <end position="464"/>
    </location>
</feature>
<dbReference type="GO" id="GO:0016020">
    <property type="term" value="C:membrane"/>
    <property type="evidence" value="ECO:0007669"/>
    <property type="project" value="UniProtKB-SubCell"/>
</dbReference>
<comment type="subcellular location">
    <subcellularLocation>
        <location evidence="1">Membrane</location>
        <topology evidence="1">Multi-pass membrane protein</topology>
    </subcellularLocation>
</comment>
<feature type="transmembrane region" description="Helical" evidence="7">
    <location>
        <begin position="47"/>
        <end position="66"/>
    </location>
</feature>
<evidence type="ECO:0000256" key="4">
    <source>
        <dbReference type="ARBA" id="ARBA00022989"/>
    </source>
</evidence>
<dbReference type="Gene3D" id="1.20.1250.20">
    <property type="entry name" value="MFS general substrate transporter like domains"/>
    <property type="match status" value="2"/>
</dbReference>
<feature type="transmembrane region" description="Helical" evidence="7">
    <location>
        <begin position="402"/>
        <end position="422"/>
    </location>
</feature>
<dbReference type="PANTHER" id="PTHR43791">
    <property type="entry name" value="PERMEASE-RELATED"/>
    <property type="match status" value="1"/>
</dbReference>
<dbReference type="SUPFAM" id="SSF103473">
    <property type="entry name" value="MFS general substrate transporter"/>
    <property type="match status" value="1"/>
</dbReference>
<dbReference type="EMBL" id="ML732271">
    <property type="protein sequence ID" value="KAB8071473.1"/>
    <property type="molecule type" value="Genomic_DNA"/>
</dbReference>
<feature type="transmembrane region" description="Helical" evidence="7">
    <location>
        <begin position="174"/>
        <end position="194"/>
    </location>
</feature>
<feature type="transmembrane region" description="Helical" evidence="7">
    <location>
        <begin position="144"/>
        <end position="162"/>
    </location>
</feature>
<keyword evidence="3 7" id="KW-0812">Transmembrane</keyword>
<feature type="transmembrane region" description="Helical" evidence="7">
    <location>
        <begin position="313"/>
        <end position="333"/>
    </location>
</feature>
<dbReference type="Proteomes" id="UP000326565">
    <property type="component" value="Unassembled WGS sequence"/>
</dbReference>
<feature type="transmembrane region" description="Helical" evidence="7">
    <location>
        <begin position="277"/>
        <end position="301"/>
    </location>
</feature>
<dbReference type="FunFam" id="1.20.1250.20:FF:000064">
    <property type="entry name" value="MFS allantoate transporter"/>
    <property type="match status" value="1"/>
</dbReference>
<evidence type="ECO:0000256" key="5">
    <source>
        <dbReference type="ARBA" id="ARBA00023136"/>
    </source>
</evidence>
<evidence type="ECO:0000256" key="2">
    <source>
        <dbReference type="ARBA" id="ARBA00022448"/>
    </source>
</evidence>
<dbReference type="PROSITE" id="PS50850">
    <property type="entry name" value="MFS"/>
    <property type="match status" value="1"/>
</dbReference>
<sequence>MDPTKPQGTHHEGLEVVKPGNIDNISVVRVPLTEEDSKRIRHKTDRVILVILMWGYFLQILDKTVLGYGATFGLKEDTHLTGNEYSLVGSMAPIAQLAWQPFSSFLIVKVPHRILLPVLVAGWGIAQAAMAACHNFGGLMATRFFLGLFEAGCLPLFSIITAQWYRRAEQPLRVAAWYSTNGLATIIAAALSYGLGHIQSAVLKEWQIIFLVVGLITVISAPLLYWKLDNDIASARFLNDQEKLQAMERLRANQTGAGSRDFKMRHVVEAGLEPKTYLWVGMAFLLNVGASVTNVFGPLILSGLGFDKLKTTLLNMPFGALQFIIILLASFLAQKARLKAAVLVFFMLPVVAGLAVLYALPRNDSVQGALMAGYYLLSFLFGGNPLIVSWIVANTAGQTKKAIVMGLYNAASSAGNIVGPLLFNEKDAPAYQPGLRACLGIFVALAAIVLVQWANLFVLNKMQEQRRVANGKPAKIVDRSMENRYQVTEEDADAETEGAVTDNQVGNNAFMDLTDRENDEFVYIY</sequence>
<feature type="transmembrane region" description="Helical" evidence="7">
    <location>
        <begin position="434"/>
        <end position="458"/>
    </location>
</feature>
<organism evidence="9 10">
    <name type="scientific">Aspergillus leporis</name>
    <dbReference type="NCBI Taxonomy" id="41062"/>
    <lineage>
        <taxon>Eukaryota</taxon>
        <taxon>Fungi</taxon>
        <taxon>Dikarya</taxon>
        <taxon>Ascomycota</taxon>
        <taxon>Pezizomycotina</taxon>
        <taxon>Eurotiomycetes</taxon>
        <taxon>Eurotiomycetidae</taxon>
        <taxon>Eurotiales</taxon>
        <taxon>Aspergillaceae</taxon>
        <taxon>Aspergillus</taxon>
        <taxon>Aspergillus subgen. Circumdati</taxon>
    </lineage>
</organism>
<comment type="similarity">
    <text evidence="6">Belongs to the major facilitator superfamily. Allantoate permease family.</text>
</comment>
<keyword evidence="10" id="KW-1185">Reference proteome</keyword>
<evidence type="ECO:0000313" key="9">
    <source>
        <dbReference type="EMBL" id="KAB8071473.1"/>
    </source>
</evidence>
<accession>A0A5N5WSH8</accession>
<dbReference type="OrthoDB" id="4454541at2759"/>
<gene>
    <name evidence="9" type="ORF">BDV29DRAFT_197338</name>
</gene>
<keyword evidence="2" id="KW-0813">Transport</keyword>
<evidence type="ECO:0000256" key="3">
    <source>
        <dbReference type="ARBA" id="ARBA00022692"/>
    </source>
</evidence>
<dbReference type="InterPro" id="IPR020846">
    <property type="entry name" value="MFS_dom"/>
</dbReference>
<dbReference type="Pfam" id="PF07690">
    <property type="entry name" value="MFS_1"/>
    <property type="match status" value="1"/>
</dbReference>
<proteinExistence type="inferred from homology"/>
<dbReference type="PANTHER" id="PTHR43791:SF16">
    <property type="entry name" value="TRANSPORTER, PUTATIVE (AFU_ORTHOLOGUE AFUA_3G01840)-RELATED"/>
    <property type="match status" value="1"/>
</dbReference>
<dbReference type="AlphaFoldDB" id="A0A5N5WSH8"/>
<reference evidence="9 10" key="1">
    <citation type="submission" date="2019-04" db="EMBL/GenBank/DDBJ databases">
        <title>Friends and foes A comparative genomics study of 23 Aspergillus species from section Flavi.</title>
        <authorList>
            <consortium name="DOE Joint Genome Institute"/>
            <person name="Kjaerbolling I."/>
            <person name="Vesth T."/>
            <person name="Frisvad J.C."/>
            <person name="Nybo J.L."/>
            <person name="Theobald S."/>
            <person name="Kildgaard S."/>
            <person name="Isbrandt T."/>
            <person name="Kuo A."/>
            <person name="Sato A."/>
            <person name="Lyhne E.K."/>
            <person name="Kogle M.E."/>
            <person name="Wiebenga A."/>
            <person name="Kun R.S."/>
            <person name="Lubbers R.J."/>
            <person name="Makela M.R."/>
            <person name="Barry K."/>
            <person name="Chovatia M."/>
            <person name="Clum A."/>
            <person name="Daum C."/>
            <person name="Haridas S."/>
            <person name="He G."/>
            <person name="LaButti K."/>
            <person name="Lipzen A."/>
            <person name="Mondo S."/>
            <person name="Riley R."/>
            <person name="Salamov A."/>
            <person name="Simmons B.A."/>
            <person name="Magnuson J.K."/>
            <person name="Henrissat B."/>
            <person name="Mortensen U.H."/>
            <person name="Larsen T.O."/>
            <person name="Devries R.P."/>
            <person name="Grigoriev I.V."/>
            <person name="Machida M."/>
            <person name="Baker S.E."/>
            <person name="Andersen M.R."/>
        </authorList>
    </citation>
    <scope>NUCLEOTIDE SEQUENCE [LARGE SCALE GENOMIC DNA]</scope>
    <source>
        <strain evidence="9 10">CBS 151.66</strain>
    </source>
</reference>
<feature type="transmembrane region" description="Helical" evidence="7">
    <location>
        <begin position="372"/>
        <end position="393"/>
    </location>
</feature>
<dbReference type="InterPro" id="IPR036259">
    <property type="entry name" value="MFS_trans_sf"/>
</dbReference>
<evidence type="ECO:0000259" key="8">
    <source>
        <dbReference type="PROSITE" id="PS50850"/>
    </source>
</evidence>
<keyword evidence="5 7" id="KW-0472">Membrane</keyword>
<evidence type="ECO:0000256" key="1">
    <source>
        <dbReference type="ARBA" id="ARBA00004141"/>
    </source>
</evidence>
<feature type="transmembrane region" description="Helical" evidence="7">
    <location>
        <begin position="86"/>
        <end position="107"/>
    </location>
</feature>
<keyword evidence="4 7" id="KW-1133">Transmembrane helix</keyword>